<dbReference type="EMBL" id="JASCZI010181485">
    <property type="protein sequence ID" value="MED6183933.1"/>
    <property type="molecule type" value="Genomic_DNA"/>
</dbReference>
<evidence type="ECO:0000313" key="2">
    <source>
        <dbReference type="Proteomes" id="UP001341840"/>
    </source>
</evidence>
<protein>
    <submittedName>
        <fullName evidence="1">Uncharacterized protein</fullName>
    </submittedName>
</protein>
<accession>A0ABU6WIQ7</accession>
<sequence>MPVSQVQLDAWLALFGIKWIRHPLRGTSTISELTTCVERTHSSGFNSHLEHVLLGVRVSIHVLAKYGASDLCPGLINSIGSPLSSGQTCCHQVLKHLCYAAVANLVRSRNCHYASRGVGRIALRN</sequence>
<comment type="caution">
    <text evidence="1">The sequence shown here is derived from an EMBL/GenBank/DDBJ whole genome shotgun (WGS) entry which is preliminary data.</text>
</comment>
<reference evidence="1 2" key="1">
    <citation type="journal article" date="2023" name="Plants (Basel)">
        <title>Bridging the Gap: Combining Genomics and Transcriptomics Approaches to Understand Stylosanthes scabra, an Orphan Legume from the Brazilian Caatinga.</title>
        <authorList>
            <person name="Ferreira-Neto J.R.C."/>
            <person name="da Silva M.D."/>
            <person name="Binneck E."/>
            <person name="de Melo N.F."/>
            <person name="da Silva R.H."/>
            <person name="de Melo A.L.T.M."/>
            <person name="Pandolfi V."/>
            <person name="Bustamante F.O."/>
            <person name="Brasileiro-Vidal A.C."/>
            <person name="Benko-Iseppon A.M."/>
        </authorList>
    </citation>
    <scope>NUCLEOTIDE SEQUENCE [LARGE SCALE GENOMIC DNA]</scope>
    <source>
        <tissue evidence="1">Leaves</tissue>
    </source>
</reference>
<keyword evidence="2" id="KW-1185">Reference proteome</keyword>
<evidence type="ECO:0000313" key="1">
    <source>
        <dbReference type="EMBL" id="MED6183933.1"/>
    </source>
</evidence>
<name>A0ABU6WIQ7_9FABA</name>
<gene>
    <name evidence="1" type="ORF">PIB30_042543</name>
</gene>
<proteinExistence type="predicted"/>
<dbReference type="Proteomes" id="UP001341840">
    <property type="component" value="Unassembled WGS sequence"/>
</dbReference>
<organism evidence="1 2">
    <name type="scientific">Stylosanthes scabra</name>
    <dbReference type="NCBI Taxonomy" id="79078"/>
    <lineage>
        <taxon>Eukaryota</taxon>
        <taxon>Viridiplantae</taxon>
        <taxon>Streptophyta</taxon>
        <taxon>Embryophyta</taxon>
        <taxon>Tracheophyta</taxon>
        <taxon>Spermatophyta</taxon>
        <taxon>Magnoliopsida</taxon>
        <taxon>eudicotyledons</taxon>
        <taxon>Gunneridae</taxon>
        <taxon>Pentapetalae</taxon>
        <taxon>rosids</taxon>
        <taxon>fabids</taxon>
        <taxon>Fabales</taxon>
        <taxon>Fabaceae</taxon>
        <taxon>Papilionoideae</taxon>
        <taxon>50 kb inversion clade</taxon>
        <taxon>dalbergioids sensu lato</taxon>
        <taxon>Dalbergieae</taxon>
        <taxon>Pterocarpus clade</taxon>
        <taxon>Stylosanthes</taxon>
    </lineage>
</organism>